<organism evidence="1 2">
    <name type="scientific">Phytophthora rubi</name>
    <dbReference type="NCBI Taxonomy" id="129364"/>
    <lineage>
        <taxon>Eukaryota</taxon>
        <taxon>Sar</taxon>
        <taxon>Stramenopiles</taxon>
        <taxon>Oomycota</taxon>
        <taxon>Peronosporomycetes</taxon>
        <taxon>Peronosporales</taxon>
        <taxon>Peronosporaceae</taxon>
        <taxon>Phytophthora</taxon>
    </lineage>
</organism>
<protein>
    <submittedName>
        <fullName evidence="1">Uncharacterized protein</fullName>
    </submittedName>
</protein>
<evidence type="ECO:0000313" key="2">
    <source>
        <dbReference type="Proteomes" id="UP000429607"/>
    </source>
</evidence>
<dbReference type="Proteomes" id="UP000429607">
    <property type="component" value="Unassembled WGS sequence"/>
</dbReference>
<sequence>MWCASPPSCPCWRRPQLHQRHPSVSLACSCVTARTTASGRHTSVALAGVGSSFTRDSLLYRSLARA</sequence>
<evidence type="ECO:0000313" key="1">
    <source>
        <dbReference type="EMBL" id="KAE8987389.1"/>
    </source>
</evidence>
<dbReference type="EMBL" id="QXFV01002471">
    <property type="protein sequence ID" value="KAE8987389.1"/>
    <property type="molecule type" value="Genomic_DNA"/>
</dbReference>
<comment type="caution">
    <text evidence="1">The sequence shown here is derived from an EMBL/GenBank/DDBJ whole genome shotgun (WGS) entry which is preliminary data.</text>
</comment>
<reference evidence="1 2" key="1">
    <citation type="submission" date="2018-09" db="EMBL/GenBank/DDBJ databases">
        <title>Genomic investigation of the strawberry pathogen Phytophthora fragariae indicates pathogenicity is determined by transcriptional variation in three key races.</title>
        <authorList>
            <person name="Adams T.M."/>
            <person name="Armitage A.D."/>
            <person name="Sobczyk M.K."/>
            <person name="Bates H.J."/>
            <person name="Dunwell J.M."/>
            <person name="Nellist C.F."/>
            <person name="Harrison R.J."/>
        </authorList>
    </citation>
    <scope>NUCLEOTIDE SEQUENCE [LARGE SCALE GENOMIC DNA]</scope>
    <source>
        <strain evidence="1 2">SCRP249</strain>
    </source>
</reference>
<gene>
    <name evidence="1" type="ORF">PR001_g22338</name>
</gene>
<dbReference type="AlphaFoldDB" id="A0A6A3IWC4"/>
<name>A0A6A3IWC4_9STRA</name>
<proteinExistence type="predicted"/>
<accession>A0A6A3IWC4</accession>